<keyword evidence="3" id="KW-0731">Sigma factor</keyword>
<evidence type="ECO:0000256" key="6">
    <source>
        <dbReference type="SAM" id="MobiDB-lite"/>
    </source>
</evidence>
<comment type="similarity">
    <text evidence="1">Belongs to the sigma-70 factor family. ECF subfamily.</text>
</comment>
<feature type="domain" description="RNA polymerase sigma-70 region 2" evidence="8">
    <location>
        <begin position="33"/>
        <end position="89"/>
    </location>
</feature>
<keyword evidence="2" id="KW-0805">Transcription regulation</keyword>
<evidence type="ECO:0000313" key="10">
    <source>
        <dbReference type="Proteomes" id="UP000668403"/>
    </source>
</evidence>
<sequence>MPEEDTRSDLEVIADFHAGMTADFSVLWERHYSAALVAARRMSSKLDADDVVSEAFLKVFEILKRGGGPHGAFRPYLYRVIRSVVSDRVQLPEDPSETLEVFAASTKGSPWEDETFDAVTAGAAFASLQPRWQTVLWHSEVEGLPPRKIGPLMGISANSVSALLSRARDGLRSAWVEAHIERRGAPPECSQALQDLQRFKRNLLTAARSRTVEAHLKTCDKCDRASREIEYLNRRLTLVLITIVLGGGVPASAILGPASAAPAQALLPQDVDPPRWNFDGMKSNIVVPAVTVATVVGALAAAAFFSLGASTSQVASDPDSPLSGERDTSAGLDSKDESENESDEMPGGAVEGPLGSPDQPLDLPTNLYGPTATHPADTSNGAVYGPIDSGALDDRMPADGDATARDSTDTPVAEERPQSDAGDEEATDSDTSEPPDASDPSLGIGRSCFTDHGDGYRLIGMATHPGAIRGRITPEGSATGVDLNEYLVVTGTEGNNYENVLTVTTPDPYPWWRTPSLTPLSKWKGLQGYDISEVTIELRLLTADGRYSAWTTVSPQPCLPSRSLQSDGGDENLRTDDSV</sequence>
<dbReference type="PANTHER" id="PTHR43133:SF8">
    <property type="entry name" value="RNA POLYMERASE SIGMA FACTOR HI_1459-RELATED"/>
    <property type="match status" value="1"/>
</dbReference>
<dbReference type="InterPro" id="IPR013325">
    <property type="entry name" value="RNA_pol_sigma_r2"/>
</dbReference>
<dbReference type="Proteomes" id="UP000668403">
    <property type="component" value="Unassembled WGS sequence"/>
</dbReference>
<evidence type="ECO:0000259" key="8">
    <source>
        <dbReference type="Pfam" id="PF04542"/>
    </source>
</evidence>
<feature type="region of interest" description="Disordered" evidence="6">
    <location>
        <begin position="559"/>
        <end position="579"/>
    </location>
</feature>
<feature type="compositionally biased region" description="Acidic residues" evidence="6">
    <location>
        <begin position="421"/>
        <end position="433"/>
    </location>
</feature>
<dbReference type="Pfam" id="PF04542">
    <property type="entry name" value="Sigma70_r2"/>
    <property type="match status" value="1"/>
</dbReference>
<evidence type="ECO:0000256" key="5">
    <source>
        <dbReference type="ARBA" id="ARBA00023163"/>
    </source>
</evidence>
<dbReference type="RefSeq" id="WP_208236593.1">
    <property type="nucleotide sequence ID" value="NZ_BAAAQU010000001.1"/>
</dbReference>
<proteinExistence type="inferred from homology"/>
<dbReference type="InterPro" id="IPR039425">
    <property type="entry name" value="RNA_pol_sigma-70-like"/>
</dbReference>
<dbReference type="PANTHER" id="PTHR43133">
    <property type="entry name" value="RNA POLYMERASE ECF-TYPE SIGMA FACTO"/>
    <property type="match status" value="1"/>
</dbReference>
<keyword evidence="7" id="KW-0812">Transmembrane</keyword>
<organism evidence="9 10">
    <name type="scientific">Leucobacter tardus</name>
    <dbReference type="NCBI Taxonomy" id="501483"/>
    <lineage>
        <taxon>Bacteria</taxon>
        <taxon>Bacillati</taxon>
        <taxon>Actinomycetota</taxon>
        <taxon>Actinomycetes</taxon>
        <taxon>Micrococcales</taxon>
        <taxon>Microbacteriaceae</taxon>
        <taxon>Leucobacter</taxon>
    </lineage>
</organism>
<keyword evidence="7" id="KW-1133">Transmembrane helix</keyword>
<accession>A0A939QAY0</accession>
<keyword evidence="4" id="KW-0238">DNA-binding</keyword>
<dbReference type="GO" id="GO:0003677">
    <property type="term" value="F:DNA binding"/>
    <property type="evidence" value="ECO:0007669"/>
    <property type="project" value="UniProtKB-KW"/>
</dbReference>
<feature type="transmembrane region" description="Helical" evidence="7">
    <location>
        <begin position="285"/>
        <end position="307"/>
    </location>
</feature>
<dbReference type="Gene3D" id="1.10.1740.10">
    <property type="match status" value="1"/>
</dbReference>
<dbReference type="Gene3D" id="1.10.10.10">
    <property type="entry name" value="Winged helix-like DNA-binding domain superfamily/Winged helix DNA-binding domain"/>
    <property type="match status" value="1"/>
</dbReference>
<feature type="compositionally biased region" description="Basic and acidic residues" evidence="6">
    <location>
        <begin position="324"/>
        <end position="337"/>
    </location>
</feature>
<gene>
    <name evidence="9" type="ORF">J4H85_02540</name>
</gene>
<feature type="region of interest" description="Disordered" evidence="6">
    <location>
        <begin position="310"/>
        <end position="447"/>
    </location>
</feature>
<dbReference type="EMBL" id="JAGFBF010000001">
    <property type="protein sequence ID" value="MBO2988880.1"/>
    <property type="molecule type" value="Genomic_DNA"/>
</dbReference>
<protein>
    <submittedName>
        <fullName evidence="9">Sigma-70 family RNA polymerase sigma factor</fullName>
    </submittedName>
</protein>
<comment type="caution">
    <text evidence="9">The sequence shown here is derived from an EMBL/GenBank/DDBJ whole genome shotgun (WGS) entry which is preliminary data.</text>
</comment>
<evidence type="ECO:0000256" key="1">
    <source>
        <dbReference type="ARBA" id="ARBA00010641"/>
    </source>
</evidence>
<dbReference type="AlphaFoldDB" id="A0A939QAY0"/>
<feature type="compositionally biased region" description="Basic and acidic residues" evidence="6">
    <location>
        <begin position="392"/>
        <end position="418"/>
    </location>
</feature>
<keyword evidence="5" id="KW-0804">Transcription</keyword>
<dbReference type="InterPro" id="IPR014284">
    <property type="entry name" value="RNA_pol_sigma-70_dom"/>
</dbReference>
<evidence type="ECO:0000256" key="7">
    <source>
        <dbReference type="SAM" id="Phobius"/>
    </source>
</evidence>
<dbReference type="InterPro" id="IPR007627">
    <property type="entry name" value="RNA_pol_sigma70_r2"/>
</dbReference>
<reference evidence="9" key="1">
    <citation type="submission" date="2021-03" db="EMBL/GenBank/DDBJ databases">
        <title>Leucobacter chromiisoli sp. nov., isolated from chromium-containing soil of chemical plant.</title>
        <authorList>
            <person name="Xu Z."/>
        </authorList>
    </citation>
    <scope>NUCLEOTIDE SEQUENCE</scope>
    <source>
        <strain evidence="9">K 70/01</strain>
    </source>
</reference>
<name>A0A939QAY0_9MICO</name>
<dbReference type="InterPro" id="IPR013324">
    <property type="entry name" value="RNA_pol_sigma_r3/r4-like"/>
</dbReference>
<dbReference type="NCBIfam" id="TIGR02937">
    <property type="entry name" value="sigma70-ECF"/>
    <property type="match status" value="1"/>
</dbReference>
<keyword evidence="7" id="KW-0472">Membrane</keyword>
<dbReference type="SUPFAM" id="SSF88659">
    <property type="entry name" value="Sigma3 and sigma4 domains of RNA polymerase sigma factors"/>
    <property type="match status" value="1"/>
</dbReference>
<dbReference type="GO" id="GO:0006352">
    <property type="term" value="P:DNA-templated transcription initiation"/>
    <property type="evidence" value="ECO:0007669"/>
    <property type="project" value="InterPro"/>
</dbReference>
<feature type="transmembrane region" description="Helical" evidence="7">
    <location>
        <begin position="236"/>
        <end position="258"/>
    </location>
</feature>
<evidence type="ECO:0000256" key="3">
    <source>
        <dbReference type="ARBA" id="ARBA00023082"/>
    </source>
</evidence>
<evidence type="ECO:0000256" key="2">
    <source>
        <dbReference type="ARBA" id="ARBA00023015"/>
    </source>
</evidence>
<dbReference type="GO" id="GO:0016987">
    <property type="term" value="F:sigma factor activity"/>
    <property type="evidence" value="ECO:0007669"/>
    <property type="project" value="UniProtKB-KW"/>
</dbReference>
<evidence type="ECO:0000313" key="9">
    <source>
        <dbReference type="EMBL" id="MBO2988880.1"/>
    </source>
</evidence>
<dbReference type="InterPro" id="IPR036388">
    <property type="entry name" value="WH-like_DNA-bd_sf"/>
</dbReference>
<keyword evidence="10" id="KW-1185">Reference proteome</keyword>
<dbReference type="SUPFAM" id="SSF88946">
    <property type="entry name" value="Sigma2 domain of RNA polymerase sigma factors"/>
    <property type="match status" value="1"/>
</dbReference>
<evidence type="ECO:0000256" key="4">
    <source>
        <dbReference type="ARBA" id="ARBA00023125"/>
    </source>
</evidence>